<reference evidence="2 3" key="1">
    <citation type="submission" date="2019-07" db="EMBL/GenBank/DDBJ databases">
        <title>Whole genome shotgun sequence of Knoellia locipacati NBRC 109775.</title>
        <authorList>
            <person name="Hosoyama A."/>
            <person name="Uohara A."/>
            <person name="Ohji S."/>
            <person name="Ichikawa N."/>
        </authorList>
    </citation>
    <scope>NUCLEOTIDE SEQUENCE [LARGE SCALE GENOMIC DNA]</scope>
    <source>
        <strain evidence="2 3">NBRC 109775</strain>
    </source>
</reference>
<dbReference type="EMBL" id="BKBA01000008">
    <property type="protein sequence ID" value="GEQ14264.1"/>
    <property type="molecule type" value="Genomic_DNA"/>
</dbReference>
<accession>A0A512T280</accession>
<sequence>MDHRGHTIVTLDEHHDASGHHVSLRGRLDVHTVPDLRMVLHRIVDDGSDDLLLDLAECEIGDATGFGVIVECQRRARRGARTFCIVDADDRTHRLLRRARMSHLVGSVGSPVSAVTSAAG</sequence>
<dbReference type="Pfam" id="PF13466">
    <property type="entry name" value="STAS_2"/>
    <property type="match status" value="1"/>
</dbReference>
<dbReference type="CDD" id="cd07043">
    <property type="entry name" value="STAS_anti-anti-sigma_factors"/>
    <property type="match status" value="1"/>
</dbReference>
<dbReference type="GO" id="GO:0043856">
    <property type="term" value="F:anti-sigma factor antagonist activity"/>
    <property type="evidence" value="ECO:0007669"/>
    <property type="project" value="TreeGrafter"/>
</dbReference>
<dbReference type="PANTHER" id="PTHR33495">
    <property type="entry name" value="ANTI-SIGMA FACTOR ANTAGONIST TM_1081-RELATED-RELATED"/>
    <property type="match status" value="1"/>
</dbReference>
<dbReference type="Gene3D" id="3.30.750.24">
    <property type="entry name" value="STAS domain"/>
    <property type="match status" value="1"/>
</dbReference>
<dbReference type="PROSITE" id="PS50801">
    <property type="entry name" value="STAS"/>
    <property type="match status" value="1"/>
</dbReference>
<evidence type="ECO:0000259" key="1">
    <source>
        <dbReference type="PROSITE" id="PS50801"/>
    </source>
</evidence>
<proteinExistence type="predicted"/>
<evidence type="ECO:0000313" key="2">
    <source>
        <dbReference type="EMBL" id="GEQ14264.1"/>
    </source>
</evidence>
<dbReference type="SUPFAM" id="SSF52091">
    <property type="entry name" value="SpoIIaa-like"/>
    <property type="match status" value="1"/>
</dbReference>
<dbReference type="AlphaFoldDB" id="A0A512T280"/>
<dbReference type="PANTHER" id="PTHR33495:SF2">
    <property type="entry name" value="ANTI-SIGMA FACTOR ANTAGONIST TM_1081-RELATED"/>
    <property type="match status" value="1"/>
</dbReference>
<protein>
    <recommendedName>
        <fullName evidence="1">STAS domain-containing protein</fullName>
    </recommendedName>
</protein>
<comment type="caution">
    <text evidence="2">The sequence shown here is derived from an EMBL/GenBank/DDBJ whole genome shotgun (WGS) entry which is preliminary data.</text>
</comment>
<dbReference type="InterPro" id="IPR036513">
    <property type="entry name" value="STAS_dom_sf"/>
</dbReference>
<dbReference type="Proteomes" id="UP000321793">
    <property type="component" value="Unassembled WGS sequence"/>
</dbReference>
<keyword evidence="3" id="KW-1185">Reference proteome</keyword>
<name>A0A512T280_9MICO</name>
<evidence type="ECO:0000313" key="3">
    <source>
        <dbReference type="Proteomes" id="UP000321793"/>
    </source>
</evidence>
<gene>
    <name evidence="2" type="ORF">KLO01_23110</name>
</gene>
<dbReference type="InterPro" id="IPR002645">
    <property type="entry name" value="STAS_dom"/>
</dbReference>
<organism evidence="2 3">
    <name type="scientific">Knoellia locipacati</name>
    <dbReference type="NCBI Taxonomy" id="882824"/>
    <lineage>
        <taxon>Bacteria</taxon>
        <taxon>Bacillati</taxon>
        <taxon>Actinomycetota</taxon>
        <taxon>Actinomycetes</taxon>
        <taxon>Micrococcales</taxon>
        <taxon>Intrasporangiaceae</taxon>
        <taxon>Knoellia</taxon>
    </lineage>
</organism>
<dbReference type="InterPro" id="IPR058548">
    <property type="entry name" value="MlaB-like_STAS"/>
</dbReference>
<feature type="domain" description="STAS" evidence="1">
    <location>
        <begin position="22"/>
        <end position="120"/>
    </location>
</feature>